<dbReference type="InterPro" id="IPR036259">
    <property type="entry name" value="MFS_trans_sf"/>
</dbReference>
<protein>
    <submittedName>
        <fullName evidence="7">MFS transporter</fullName>
    </submittedName>
</protein>
<sequence length="442" mass="47044">MAGVQQIRCFKELLTDYPAFRRSWVGSTISMLGSRTIGVTYPLLAYTLTESPTWIGWVMFASTVPGLLWYVPAGALIDRLGPRRVMVWSEYARGILVAGLCAAMAFDVLRLHHLVIVALLEGTLSINSSVAETALIPTTVKPGNVETALALHEGSVHGMVLAGRPLGGMLFGLGPIVPFLANTLMFFSAGRVLSRLERDITAKGPRGRLLADMRAGLVELWNHRFLRAATIVTALMNLMVQGLIVVFLSKATNDGLPSALAGVILAASGIGGIAGALLSPRWRHIWQRVVRRASRRRRAAVLIDRFGLARLDGSMMLAHTWMCAAALTLPLALNQAPPVFAVSLAAIGLTGGLSNVTIRTALSRVPSDLVARVVGVSRLGSYSAVALGPLLASLLIGRVEPFAALLLLSLTVLVLALVVTLVPVLRSSLIPQGEPESVPVTS</sequence>
<proteinExistence type="predicted"/>
<dbReference type="PANTHER" id="PTHR23513:SF11">
    <property type="entry name" value="STAPHYLOFERRIN A TRANSPORTER"/>
    <property type="match status" value="1"/>
</dbReference>
<evidence type="ECO:0000256" key="5">
    <source>
        <dbReference type="ARBA" id="ARBA00023136"/>
    </source>
</evidence>
<dbReference type="CDD" id="cd06173">
    <property type="entry name" value="MFS_MefA_like"/>
    <property type="match status" value="1"/>
</dbReference>
<feature type="transmembrane region" description="Helical" evidence="6">
    <location>
        <begin position="379"/>
        <end position="396"/>
    </location>
</feature>
<reference evidence="7 8" key="1">
    <citation type="submission" date="2024-09" db="EMBL/GenBank/DDBJ databases">
        <authorList>
            <person name="Sun Q."/>
            <person name="Mori K."/>
        </authorList>
    </citation>
    <scope>NUCLEOTIDE SEQUENCE [LARGE SCALE GENOMIC DNA]</scope>
    <source>
        <strain evidence="7 8">CCM 3426</strain>
    </source>
</reference>
<evidence type="ECO:0000256" key="2">
    <source>
        <dbReference type="ARBA" id="ARBA00022475"/>
    </source>
</evidence>
<accession>A0ABV5IF89</accession>
<evidence type="ECO:0000313" key="7">
    <source>
        <dbReference type="EMBL" id="MFB9202758.1"/>
    </source>
</evidence>
<feature type="transmembrane region" description="Helical" evidence="6">
    <location>
        <begin position="169"/>
        <end position="189"/>
    </location>
</feature>
<keyword evidence="2" id="KW-1003">Cell membrane</keyword>
<dbReference type="RefSeq" id="WP_268246033.1">
    <property type="nucleotide sequence ID" value="NZ_BMRC01000002.1"/>
</dbReference>
<evidence type="ECO:0000256" key="4">
    <source>
        <dbReference type="ARBA" id="ARBA00022989"/>
    </source>
</evidence>
<keyword evidence="8" id="KW-1185">Reference proteome</keyword>
<keyword evidence="5 6" id="KW-0472">Membrane</keyword>
<comment type="caution">
    <text evidence="7">The sequence shown here is derived from an EMBL/GenBank/DDBJ whole genome shotgun (WGS) entry which is preliminary data.</text>
</comment>
<feature type="transmembrane region" description="Helical" evidence="6">
    <location>
        <begin position="54"/>
        <end position="73"/>
    </location>
</feature>
<keyword evidence="4 6" id="KW-1133">Transmembrane helix</keyword>
<comment type="subcellular location">
    <subcellularLocation>
        <location evidence="1">Cell membrane</location>
        <topology evidence="1">Multi-pass membrane protein</topology>
    </subcellularLocation>
</comment>
<dbReference type="PANTHER" id="PTHR23513">
    <property type="entry name" value="INTEGRAL MEMBRANE EFFLUX PROTEIN-RELATED"/>
    <property type="match status" value="1"/>
</dbReference>
<dbReference type="SUPFAM" id="SSF103473">
    <property type="entry name" value="MFS general substrate transporter"/>
    <property type="match status" value="1"/>
</dbReference>
<keyword evidence="3 6" id="KW-0812">Transmembrane</keyword>
<evidence type="ECO:0000256" key="3">
    <source>
        <dbReference type="ARBA" id="ARBA00022692"/>
    </source>
</evidence>
<feature type="transmembrane region" description="Helical" evidence="6">
    <location>
        <begin position="94"/>
        <end position="120"/>
    </location>
</feature>
<evidence type="ECO:0000313" key="8">
    <source>
        <dbReference type="Proteomes" id="UP001589647"/>
    </source>
</evidence>
<dbReference type="EMBL" id="JBHMEI010000013">
    <property type="protein sequence ID" value="MFB9202758.1"/>
    <property type="molecule type" value="Genomic_DNA"/>
</dbReference>
<gene>
    <name evidence="7" type="ORF">ACFFV7_16290</name>
</gene>
<feature type="transmembrane region" description="Helical" evidence="6">
    <location>
        <begin position="339"/>
        <end position="358"/>
    </location>
</feature>
<feature type="transmembrane region" description="Helical" evidence="6">
    <location>
        <begin position="259"/>
        <end position="278"/>
    </location>
</feature>
<name>A0ABV5IF89_9ACTN</name>
<evidence type="ECO:0000256" key="6">
    <source>
        <dbReference type="SAM" id="Phobius"/>
    </source>
</evidence>
<feature type="transmembrane region" description="Helical" evidence="6">
    <location>
        <begin position="225"/>
        <end position="247"/>
    </location>
</feature>
<dbReference type="Proteomes" id="UP001589647">
    <property type="component" value="Unassembled WGS sequence"/>
</dbReference>
<feature type="transmembrane region" description="Helical" evidence="6">
    <location>
        <begin position="402"/>
        <end position="425"/>
    </location>
</feature>
<evidence type="ECO:0000256" key="1">
    <source>
        <dbReference type="ARBA" id="ARBA00004651"/>
    </source>
</evidence>
<dbReference type="InterPro" id="IPR011701">
    <property type="entry name" value="MFS"/>
</dbReference>
<organism evidence="7 8">
    <name type="scientific">Nonomuraea spiralis</name>
    <dbReference type="NCBI Taxonomy" id="46182"/>
    <lineage>
        <taxon>Bacteria</taxon>
        <taxon>Bacillati</taxon>
        <taxon>Actinomycetota</taxon>
        <taxon>Actinomycetes</taxon>
        <taxon>Streptosporangiales</taxon>
        <taxon>Streptosporangiaceae</taxon>
        <taxon>Nonomuraea</taxon>
    </lineage>
</organism>
<dbReference type="Gene3D" id="1.20.1250.20">
    <property type="entry name" value="MFS general substrate transporter like domains"/>
    <property type="match status" value="1"/>
</dbReference>
<dbReference type="Pfam" id="PF07690">
    <property type="entry name" value="MFS_1"/>
    <property type="match status" value="1"/>
</dbReference>